<name>A0A2X2C9J6_PSELU</name>
<protein>
    <submittedName>
        <fullName evidence="1">Uncharacterized protein</fullName>
    </submittedName>
</protein>
<dbReference type="EMBL" id="UAUF01000010">
    <property type="protein sequence ID" value="SPZ05222.1"/>
    <property type="molecule type" value="Genomic_DNA"/>
</dbReference>
<evidence type="ECO:0000313" key="2">
    <source>
        <dbReference type="Proteomes" id="UP000250443"/>
    </source>
</evidence>
<dbReference type="AlphaFoldDB" id="A0A2X2C9J6"/>
<reference evidence="1 2" key="1">
    <citation type="submission" date="2018-06" db="EMBL/GenBank/DDBJ databases">
        <authorList>
            <consortium name="Pathogen Informatics"/>
            <person name="Doyle S."/>
        </authorList>
    </citation>
    <scope>NUCLEOTIDE SEQUENCE [LARGE SCALE GENOMIC DNA]</scope>
    <source>
        <strain evidence="1 2">NCTC11842</strain>
    </source>
</reference>
<evidence type="ECO:0000313" key="1">
    <source>
        <dbReference type="EMBL" id="SPZ05222.1"/>
    </source>
</evidence>
<dbReference type="RefSeq" id="WP_112297694.1">
    <property type="nucleotide sequence ID" value="NZ_DAMAAI010000024.1"/>
</dbReference>
<proteinExistence type="predicted"/>
<gene>
    <name evidence="1" type="ORF">NCTC11842_01655</name>
</gene>
<accession>A0A2X2C9J6</accession>
<dbReference type="Proteomes" id="UP000250443">
    <property type="component" value="Unassembled WGS sequence"/>
</dbReference>
<sequence>MSEAKHLHCIARIQAAAFGLTEEAMIERLEAGMYPGLVAGYMKLVAQRSAERNRLMTVFEEMAPGYTLMISEQEILIKGPYCQYLSKALLSINGYWDGQGGRNRRCFVIQPDAETKIERCLHRWKQLSAQGSDPSKWSSNRFVTSG</sequence>
<organism evidence="1 2">
    <name type="scientific">Pseudomonas luteola</name>
    <dbReference type="NCBI Taxonomy" id="47886"/>
    <lineage>
        <taxon>Bacteria</taxon>
        <taxon>Pseudomonadati</taxon>
        <taxon>Pseudomonadota</taxon>
        <taxon>Gammaproteobacteria</taxon>
        <taxon>Pseudomonadales</taxon>
        <taxon>Pseudomonadaceae</taxon>
        <taxon>Pseudomonas</taxon>
    </lineage>
</organism>